<gene>
    <name evidence="1" type="ORF">HPB47_016412</name>
</gene>
<dbReference type="EMBL" id="JABSTQ010000511">
    <property type="protein sequence ID" value="KAG0445346.1"/>
    <property type="molecule type" value="Genomic_DNA"/>
</dbReference>
<protein>
    <submittedName>
        <fullName evidence="1">Uncharacterized protein</fullName>
    </submittedName>
</protein>
<accession>A0AC60R076</accession>
<name>A0AC60R076_IXOPE</name>
<evidence type="ECO:0000313" key="2">
    <source>
        <dbReference type="Proteomes" id="UP000805193"/>
    </source>
</evidence>
<organism evidence="1 2">
    <name type="scientific">Ixodes persulcatus</name>
    <name type="common">Taiga tick</name>
    <dbReference type="NCBI Taxonomy" id="34615"/>
    <lineage>
        <taxon>Eukaryota</taxon>
        <taxon>Metazoa</taxon>
        <taxon>Ecdysozoa</taxon>
        <taxon>Arthropoda</taxon>
        <taxon>Chelicerata</taxon>
        <taxon>Arachnida</taxon>
        <taxon>Acari</taxon>
        <taxon>Parasitiformes</taxon>
        <taxon>Ixodida</taxon>
        <taxon>Ixodoidea</taxon>
        <taxon>Ixodidae</taxon>
        <taxon>Ixodinae</taxon>
        <taxon>Ixodes</taxon>
    </lineage>
</organism>
<keyword evidence="2" id="KW-1185">Reference proteome</keyword>
<evidence type="ECO:0000313" key="1">
    <source>
        <dbReference type="EMBL" id="KAG0445346.1"/>
    </source>
</evidence>
<reference evidence="1 2" key="1">
    <citation type="journal article" date="2020" name="Cell">
        <title>Large-Scale Comparative Analyses of Tick Genomes Elucidate Their Genetic Diversity and Vector Capacities.</title>
        <authorList>
            <consortium name="Tick Genome and Microbiome Consortium (TIGMIC)"/>
            <person name="Jia N."/>
            <person name="Wang J."/>
            <person name="Shi W."/>
            <person name="Du L."/>
            <person name="Sun Y."/>
            <person name="Zhan W."/>
            <person name="Jiang J.F."/>
            <person name="Wang Q."/>
            <person name="Zhang B."/>
            <person name="Ji P."/>
            <person name="Bell-Sakyi L."/>
            <person name="Cui X.M."/>
            <person name="Yuan T.T."/>
            <person name="Jiang B.G."/>
            <person name="Yang W.F."/>
            <person name="Lam T.T."/>
            <person name="Chang Q.C."/>
            <person name="Ding S.J."/>
            <person name="Wang X.J."/>
            <person name="Zhu J.G."/>
            <person name="Ruan X.D."/>
            <person name="Zhao L."/>
            <person name="Wei J.T."/>
            <person name="Ye R.Z."/>
            <person name="Que T.C."/>
            <person name="Du C.H."/>
            <person name="Zhou Y.H."/>
            <person name="Cheng J.X."/>
            <person name="Dai P.F."/>
            <person name="Guo W.B."/>
            <person name="Han X.H."/>
            <person name="Huang E.J."/>
            <person name="Li L.F."/>
            <person name="Wei W."/>
            <person name="Gao Y.C."/>
            <person name="Liu J.Z."/>
            <person name="Shao H.Z."/>
            <person name="Wang X."/>
            <person name="Wang C.C."/>
            <person name="Yang T.C."/>
            <person name="Huo Q.B."/>
            <person name="Li W."/>
            <person name="Chen H.Y."/>
            <person name="Chen S.E."/>
            <person name="Zhou L.G."/>
            <person name="Ni X.B."/>
            <person name="Tian J.H."/>
            <person name="Sheng Y."/>
            <person name="Liu T."/>
            <person name="Pan Y.S."/>
            <person name="Xia L.Y."/>
            <person name="Li J."/>
            <person name="Zhao F."/>
            <person name="Cao W.C."/>
        </authorList>
    </citation>
    <scope>NUCLEOTIDE SEQUENCE [LARGE SCALE GENOMIC DNA]</scope>
    <source>
        <strain evidence="1">Iper-2018</strain>
    </source>
</reference>
<sequence>MVKTLVGRPLPRQLILGLALARGATVQQVRELLADLFTKVPTRPLVDPAPPDWSTRRDPSAPSMKAMDAPFTLHELRHAIDACPRKRSSPDADGVTNQAIRNLDESCHDSLLDYMNKV</sequence>
<comment type="caution">
    <text evidence="1">The sequence shown here is derived from an EMBL/GenBank/DDBJ whole genome shotgun (WGS) entry which is preliminary data.</text>
</comment>
<proteinExistence type="predicted"/>
<dbReference type="Proteomes" id="UP000805193">
    <property type="component" value="Unassembled WGS sequence"/>
</dbReference>